<name>A0A915IE53_ROMCU</name>
<evidence type="ECO:0000256" key="2">
    <source>
        <dbReference type="ARBA" id="ARBA00024195"/>
    </source>
</evidence>
<dbReference type="InterPro" id="IPR043504">
    <property type="entry name" value="Peptidase_S1_PA_chymotrypsin"/>
</dbReference>
<keyword evidence="4" id="KW-1185">Reference proteome</keyword>
<dbReference type="PROSITE" id="PS00134">
    <property type="entry name" value="TRYPSIN_HIS"/>
    <property type="match status" value="1"/>
</dbReference>
<dbReference type="PRINTS" id="PR00722">
    <property type="entry name" value="CHYMOTRYPSIN"/>
</dbReference>
<sequence>MNEENLSSMSGKQNSKKCPSVALLNDQNSSIQVSNTVLSKSKWNERTNETRRHGFLYNSDIIGDHVDFWDTVLLQCAPFFHYVYCGVVIYQYNGQPRNSLDFKRIKNGIIAAPFSRPWMGRLYKANQLDISPTGVCGAFLISRQPNHLSHMDYGSSDIVLTAAHCIPGNTKDYYVSFGRHNVSAEHEPNKLDVYVEHALIHRQYCHRSSFKECASNDIAMLKLKEPVVFNKFIKPLALSNSSSLLNCSMSGWGNPVELDNLLRTILLNDTTDRGFYVEGVTIDGAHIVNGDSGSPIVCLMNEQYVVRGIVSRSGDGMGWFADTVDNMQWIIDAYNEIDSPSMLYHPDLAPYARSRSYRRAIPPDAKINVVARFENALVDVDIHNEFREIGNNMTIQTSKITPISVPAGVSCIYGHHNDLNFEPEDNLEAIMYSPYSGAFRSKPKELPFILRFDIAHNDKCMGVLIDIKPLMSHMLKQNQLEFALTSGNCANRM</sequence>
<dbReference type="GO" id="GO:0004252">
    <property type="term" value="F:serine-type endopeptidase activity"/>
    <property type="evidence" value="ECO:0007669"/>
    <property type="project" value="InterPro"/>
</dbReference>
<dbReference type="SMART" id="SM00020">
    <property type="entry name" value="Tryp_SPc"/>
    <property type="match status" value="1"/>
</dbReference>
<feature type="domain" description="Peptidase S1" evidence="3">
    <location>
        <begin position="105"/>
        <end position="335"/>
    </location>
</feature>
<accession>A0A915IE53</accession>
<dbReference type="Proteomes" id="UP000887565">
    <property type="component" value="Unplaced"/>
</dbReference>
<organism evidence="4 5">
    <name type="scientific">Romanomermis culicivorax</name>
    <name type="common">Nematode worm</name>
    <dbReference type="NCBI Taxonomy" id="13658"/>
    <lineage>
        <taxon>Eukaryota</taxon>
        <taxon>Metazoa</taxon>
        <taxon>Ecdysozoa</taxon>
        <taxon>Nematoda</taxon>
        <taxon>Enoplea</taxon>
        <taxon>Dorylaimia</taxon>
        <taxon>Mermithida</taxon>
        <taxon>Mermithoidea</taxon>
        <taxon>Mermithidae</taxon>
        <taxon>Romanomermis</taxon>
    </lineage>
</organism>
<comment type="similarity">
    <text evidence="2">Belongs to the peptidase S1 family. CLIP subfamily.</text>
</comment>
<evidence type="ECO:0000256" key="1">
    <source>
        <dbReference type="ARBA" id="ARBA00023157"/>
    </source>
</evidence>
<reference evidence="5" key="1">
    <citation type="submission" date="2022-11" db="UniProtKB">
        <authorList>
            <consortium name="WormBaseParasite"/>
        </authorList>
    </citation>
    <scope>IDENTIFICATION</scope>
</reference>
<dbReference type="PANTHER" id="PTHR24256">
    <property type="entry name" value="TRYPTASE-RELATED"/>
    <property type="match status" value="1"/>
</dbReference>
<evidence type="ECO:0000259" key="3">
    <source>
        <dbReference type="PROSITE" id="PS50240"/>
    </source>
</evidence>
<dbReference type="InterPro" id="IPR051487">
    <property type="entry name" value="Ser/Thr_Proteases_Immune/Dev"/>
</dbReference>
<dbReference type="SUPFAM" id="SSF50494">
    <property type="entry name" value="Trypsin-like serine proteases"/>
    <property type="match status" value="1"/>
</dbReference>
<dbReference type="InterPro" id="IPR009003">
    <property type="entry name" value="Peptidase_S1_PA"/>
</dbReference>
<dbReference type="PROSITE" id="PS50240">
    <property type="entry name" value="TRYPSIN_DOM"/>
    <property type="match status" value="1"/>
</dbReference>
<protein>
    <submittedName>
        <fullName evidence="5">Peptidase S1 domain-containing protein</fullName>
    </submittedName>
</protein>
<dbReference type="GO" id="GO:0006508">
    <property type="term" value="P:proteolysis"/>
    <property type="evidence" value="ECO:0007669"/>
    <property type="project" value="InterPro"/>
</dbReference>
<dbReference type="Pfam" id="PF00089">
    <property type="entry name" value="Trypsin"/>
    <property type="match status" value="1"/>
</dbReference>
<dbReference type="InterPro" id="IPR001314">
    <property type="entry name" value="Peptidase_S1A"/>
</dbReference>
<evidence type="ECO:0000313" key="5">
    <source>
        <dbReference type="WBParaSite" id="nRc.2.0.1.t12083-RA"/>
    </source>
</evidence>
<dbReference type="InterPro" id="IPR001254">
    <property type="entry name" value="Trypsin_dom"/>
</dbReference>
<dbReference type="Gene3D" id="2.40.10.10">
    <property type="entry name" value="Trypsin-like serine proteases"/>
    <property type="match status" value="1"/>
</dbReference>
<evidence type="ECO:0000313" key="4">
    <source>
        <dbReference type="Proteomes" id="UP000887565"/>
    </source>
</evidence>
<dbReference type="WBParaSite" id="nRc.2.0.1.t12083-RA">
    <property type="protein sequence ID" value="nRc.2.0.1.t12083-RA"/>
    <property type="gene ID" value="nRc.2.0.1.g12083"/>
</dbReference>
<dbReference type="AlphaFoldDB" id="A0A915IE53"/>
<keyword evidence="1" id="KW-1015">Disulfide bond</keyword>
<proteinExistence type="inferred from homology"/>
<dbReference type="InterPro" id="IPR018114">
    <property type="entry name" value="TRYPSIN_HIS"/>
</dbReference>